<dbReference type="OrthoDB" id="430354at2759"/>
<dbReference type="EMBL" id="JAEPRD010000128">
    <property type="protein sequence ID" value="KAG2197475.1"/>
    <property type="molecule type" value="Genomic_DNA"/>
</dbReference>
<dbReference type="AlphaFoldDB" id="A0A8H7QTJ1"/>
<keyword evidence="3" id="KW-0808">Transferase</keyword>
<evidence type="ECO:0000313" key="11">
    <source>
        <dbReference type="Proteomes" id="UP000603453"/>
    </source>
</evidence>
<evidence type="ECO:0000256" key="7">
    <source>
        <dbReference type="ARBA" id="ARBA00023034"/>
    </source>
</evidence>
<dbReference type="GO" id="GO:0046354">
    <property type="term" value="P:mannan biosynthetic process"/>
    <property type="evidence" value="ECO:0007669"/>
    <property type="project" value="TreeGrafter"/>
</dbReference>
<keyword evidence="7" id="KW-0333">Golgi apparatus</keyword>
<dbReference type="InterPro" id="IPR029044">
    <property type="entry name" value="Nucleotide-diphossugar_trans"/>
</dbReference>
<keyword evidence="8" id="KW-0472">Membrane</keyword>
<organism evidence="10 11">
    <name type="scientific">Mucor saturninus</name>
    <dbReference type="NCBI Taxonomy" id="64648"/>
    <lineage>
        <taxon>Eukaryota</taxon>
        <taxon>Fungi</taxon>
        <taxon>Fungi incertae sedis</taxon>
        <taxon>Mucoromycota</taxon>
        <taxon>Mucoromycotina</taxon>
        <taxon>Mucoromycetes</taxon>
        <taxon>Mucorales</taxon>
        <taxon>Mucorineae</taxon>
        <taxon>Mucoraceae</taxon>
        <taxon>Mucor</taxon>
    </lineage>
</organism>
<proteinExistence type="inferred from homology"/>
<keyword evidence="4" id="KW-0812">Transmembrane</keyword>
<gene>
    <name evidence="10" type="ORF">INT47_003083</name>
</gene>
<feature type="signal peptide" evidence="9">
    <location>
        <begin position="1"/>
        <end position="20"/>
    </location>
</feature>
<evidence type="ECO:0000256" key="2">
    <source>
        <dbReference type="ARBA" id="ARBA00009105"/>
    </source>
</evidence>
<dbReference type="PANTHER" id="PTHR31646">
    <property type="entry name" value="ALPHA-1,2-MANNOSYLTRANSFERASE MNN2"/>
    <property type="match status" value="1"/>
</dbReference>
<evidence type="ECO:0000256" key="3">
    <source>
        <dbReference type="ARBA" id="ARBA00022679"/>
    </source>
</evidence>
<dbReference type="SUPFAM" id="SSF53448">
    <property type="entry name" value="Nucleotide-diphospho-sugar transferases"/>
    <property type="match status" value="1"/>
</dbReference>
<comment type="subcellular location">
    <subcellularLocation>
        <location evidence="1">Golgi apparatus membrane</location>
        <topology evidence="1">Single-pass type II membrane protein</topology>
    </subcellularLocation>
</comment>
<name>A0A8H7QTJ1_9FUNG</name>
<dbReference type="Proteomes" id="UP000603453">
    <property type="component" value="Unassembled WGS sequence"/>
</dbReference>
<evidence type="ECO:0000256" key="9">
    <source>
        <dbReference type="SAM" id="SignalP"/>
    </source>
</evidence>
<dbReference type="InterPro" id="IPR022751">
    <property type="entry name" value="Alpha_mannosyltransferase"/>
</dbReference>
<dbReference type="GO" id="GO:0000026">
    <property type="term" value="F:alpha-1,2-mannosyltransferase activity"/>
    <property type="evidence" value="ECO:0007669"/>
    <property type="project" value="TreeGrafter"/>
</dbReference>
<accession>A0A8H7QTJ1</accession>
<reference evidence="10" key="1">
    <citation type="submission" date="2020-12" db="EMBL/GenBank/DDBJ databases">
        <title>Metabolic potential, ecology and presence of endohyphal bacteria is reflected in genomic diversity of Mucoromycotina.</title>
        <authorList>
            <person name="Muszewska A."/>
            <person name="Okrasinska A."/>
            <person name="Steczkiewicz K."/>
            <person name="Drgas O."/>
            <person name="Orlowska M."/>
            <person name="Perlinska-Lenart U."/>
            <person name="Aleksandrzak-Piekarczyk T."/>
            <person name="Szatraj K."/>
            <person name="Zielenkiewicz U."/>
            <person name="Pilsyk S."/>
            <person name="Malc E."/>
            <person name="Mieczkowski P."/>
            <person name="Kruszewska J.S."/>
            <person name="Biernat P."/>
            <person name="Pawlowska J."/>
        </authorList>
    </citation>
    <scope>NUCLEOTIDE SEQUENCE</scope>
    <source>
        <strain evidence="10">WA0000017839</strain>
    </source>
</reference>
<sequence>MVIACFLLITIYFYRQTGETSKRNAIERNVDHHHRDTNINYWTQLSDLSITRYTAGWKDFVEKERRKPLPTWQDPYGIVFVAGNDDTLKRTMGTIRLLQLTHHCTLPIEIWHMEHEADTAATFQEEISSFRDVRLRDLSDLGLVKSISRRRNLGKQFQVKAAAIINSRFQHVLFLDSDNIPTRDPSFLFATPEYKHKGAIFWPDFWKTASENKIFRLLEISSENVWEQESGQILIDKERHWIPLQLAWYMQYYHELYFKLLNGDKDTFQYAWRALDAPFHRIQTFLAMAGLLVDDRFCGHSMVQYMDGGDDTPLFIHANLMKQMPRHVFNGRPWHWIKRHRGDRSSVILPQFYMAMNNTLGCMDFPLQKDLDDFDQLLPHFQKAYFESGGIGGYNTYIES</sequence>
<keyword evidence="11" id="KW-1185">Reference proteome</keyword>
<evidence type="ECO:0000256" key="4">
    <source>
        <dbReference type="ARBA" id="ARBA00022692"/>
    </source>
</evidence>
<evidence type="ECO:0000256" key="8">
    <source>
        <dbReference type="ARBA" id="ARBA00023136"/>
    </source>
</evidence>
<evidence type="ECO:0000256" key="5">
    <source>
        <dbReference type="ARBA" id="ARBA00022968"/>
    </source>
</evidence>
<dbReference type="PANTHER" id="PTHR31646:SF1">
    <property type="entry name" value="ALPHA-1,2-MANNOSYLTRANSFERASE MNN2"/>
    <property type="match status" value="1"/>
</dbReference>
<comment type="caution">
    <text evidence="10">The sequence shown here is derived from an EMBL/GenBank/DDBJ whole genome shotgun (WGS) entry which is preliminary data.</text>
</comment>
<protein>
    <recommendedName>
        <fullName evidence="12">Glycosyltransferase family 71 protein</fullName>
    </recommendedName>
</protein>
<keyword evidence="9" id="KW-0732">Signal</keyword>
<dbReference type="Pfam" id="PF11051">
    <property type="entry name" value="Mannosyl_trans3"/>
    <property type="match status" value="2"/>
</dbReference>
<evidence type="ECO:0000313" key="10">
    <source>
        <dbReference type="EMBL" id="KAG2197475.1"/>
    </source>
</evidence>
<comment type="similarity">
    <text evidence="2">Belongs to the MNN1/MNT family.</text>
</comment>
<dbReference type="GO" id="GO:0000139">
    <property type="term" value="C:Golgi membrane"/>
    <property type="evidence" value="ECO:0007669"/>
    <property type="project" value="UniProtKB-SubCell"/>
</dbReference>
<evidence type="ECO:0008006" key="12">
    <source>
        <dbReference type="Google" id="ProtNLM"/>
    </source>
</evidence>
<evidence type="ECO:0000256" key="1">
    <source>
        <dbReference type="ARBA" id="ARBA00004323"/>
    </source>
</evidence>
<evidence type="ECO:0000256" key="6">
    <source>
        <dbReference type="ARBA" id="ARBA00022989"/>
    </source>
</evidence>
<keyword evidence="5" id="KW-0735">Signal-anchor</keyword>
<feature type="chain" id="PRO_5034833911" description="Glycosyltransferase family 71 protein" evidence="9">
    <location>
        <begin position="21"/>
        <end position="400"/>
    </location>
</feature>
<keyword evidence="6" id="KW-1133">Transmembrane helix</keyword>